<reference evidence="10" key="1">
    <citation type="submission" date="2023-03" db="EMBL/GenBank/DDBJ databases">
        <title>Massive genome expansion in bonnet fungi (Mycena s.s.) driven by repeated elements and novel gene families across ecological guilds.</title>
        <authorList>
            <consortium name="Lawrence Berkeley National Laboratory"/>
            <person name="Harder C.B."/>
            <person name="Miyauchi S."/>
            <person name="Viragh M."/>
            <person name="Kuo A."/>
            <person name="Thoen E."/>
            <person name="Andreopoulos B."/>
            <person name="Lu D."/>
            <person name="Skrede I."/>
            <person name="Drula E."/>
            <person name="Henrissat B."/>
            <person name="Morin E."/>
            <person name="Kohler A."/>
            <person name="Barry K."/>
            <person name="LaButti K."/>
            <person name="Morin E."/>
            <person name="Salamov A."/>
            <person name="Lipzen A."/>
            <person name="Mereny Z."/>
            <person name="Hegedus B."/>
            <person name="Baldrian P."/>
            <person name="Stursova M."/>
            <person name="Weitz H."/>
            <person name="Taylor A."/>
            <person name="Grigoriev I.V."/>
            <person name="Nagy L.G."/>
            <person name="Martin F."/>
            <person name="Kauserud H."/>
        </authorList>
    </citation>
    <scope>NUCLEOTIDE SEQUENCE</scope>
    <source>
        <strain evidence="10">CBHHK067</strain>
    </source>
</reference>
<dbReference type="PANTHER" id="PTHR10589:SF17">
    <property type="entry name" value="UBIQUITIN CARBOXYL-TERMINAL HYDROLASE"/>
    <property type="match status" value="1"/>
</dbReference>
<evidence type="ECO:0000256" key="4">
    <source>
        <dbReference type="ARBA" id="ARBA00022786"/>
    </source>
</evidence>
<evidence type="ECO:0000256" key="8">
    <source>
        <dbReference type="RuleBase" id="RU361215"/>
    </source>
</evidence>
<dbReference type="GO" id="GO:0016579">
    <property type="term" value="P:protein deubiquitination"/>
    <property type="evidence" value="ECO:0007669"/>
    <property type="project" value="TreeGrafter"/>
</dbReference>
<dbReference type="InterPro" id="IPR036959">
    <property type="entry name" value="Peptidase_C12_UCH_sf"/>
</dbReference>
<keyword evidence="11" id="KW-1185">Reference proteome</keyword>
<keyword evidence="4 7" id="KW-0833">Ubl conjugation pathway</keyword>
<dbReference type="Proteomes" id="UP001221757">
    <property type="component" value="Unassembled WGS sequence"/>
</dbReference>
<accession>A0AAD7DYI1</accession>
<dbReference type="PRINTS" id="PR00707">
    <property type="entry name" value="UBCTHYDRLASE"/>
</dbReference>
<dbReference type="Gene3D" id="3.40.532.10">
    <property type="entry name" value="Peptidase C12, ubiquitin carboxyl-terminal hydrolase"/>
    <property type="match status" value="1"/>
</dbReference>
<dbReference type="PANTHER" id="PTHR10589">
    <property type="entry name" value="UBIQUITIN CARBOXYL-TERMINAL HYDROLASE"/>
    <property type="match status" value="1"/>
</dbReference>
<evidence type="ECO:0000256" key="5">
    <source>
        <dbReference type="ARBA" id="ARBA00022801"/>
    </source>
</evidence>
<dbReference type="Pfam" id="PF01088">
    <property type="entry name" value="Peptidase_C12"/>
    <property type="match status" value="1"/>
</dbReference>
<feature type="domain" description="UCH catalytic" evidence="9">
    <location>
        <begin position="13"/>
        <end position="254"/>
    </location>
</feature>
<dbReference type="AlphaFoldDB" id="A0AAD7DYI1"/>
<name>A0AAD7DYI1_MYCRO</name>
<evidence type="ECO:0000256" key="7">
    <source>
        <dbReference type="PROSITE-ProRule" id="PRU01393"/>
    </source>
</evidence>
<keyword evidence="5 7" id="KW-0378">Hydrolase</keyword>
<dbReference type="PROSITE" id="PS52048">
    <property type="entry name" value="UCH_DOMAIN"/>
    <property type="match status" value="1"/>
</dbReference>
<dbReference type="InterPro" id="IPR057254">
    <property type="entry name" value="UCH_AS"/>
</dbReference>
<dbReference type="GO" id="GO:0005737">
    <property type="term" value="C:cytoplasm"/>
    <property type="evidence" value="ECO:0007669"/>
    <property type="project" value="TreeGrafter"/>
</dbReference>
<protein>
    <recommendedName>
        <fullName evidence="8">Ubiquitin carboxyl-terminal hydrolase</fullName>
        <ecNumber evidence="8">3.4.19.12</ecNumber>
    </recommendedName>
</protein>
<dbReference type="SUPFAM" id="SSF54001">
    <property type="entry name" value="Cysteine proteinases"/>
    <property type="match status" value="1"/>
</dbReference>
<sequence length="262" mass="28192">MAHSSLNTPGPFSGIPLESDPEIFTDLLHALGVHSLEFRDVLSINTEDLTPGADIALPLPLHAFVLVYTTTREYEAGLRAERQKARDQGHGYAGRGAGEPVIWFEQTIRNACGLFAMLHAVSNLSTTGNEFIEPDSLLAALLHAAVALGPTERAAALKNSEGIAQVYNRAAQRGSSPLLHAEDDVPGHYVCFVRSPNDGHIYELDGGKNGPVDHDKFLDGDRDMLSGGLKLVRDFVESRLDPANPHFHLMALVSSSPPNASA</sequence>
<comment type="caution">
    <text evidence="10">The sequence shown here is derived from an EMBL/GenBank/DDBJ whole genome shotgun (WGS) entry which is preliminary data.</text>
</comment>
<evidence type="ECO:0000313" key="10">
    <source>
        <dbReference type="EMBL" id="KAJ7701946.1"/>
    </source>
</evidence>
<proteinExistence type="inferred from homology"/>
<dbReference type="EMBL" id="JARKIE010000016">
    <property type="protein sequence ID" value="KAJ7701946.1"/>
    <property type="molecule type" value="Genomic_DNA"/>
</dbReference>
<comment type="catalytic activity">
    <reaction evidence="1 7 8">
        <text>Thiol-dependent hydrolysis of ester, thioester, amide, peptide and isopeptide bonds formed by the C-terminal Gly of ubiquitin (a 76-residue protein attached to proteins as an intracellular targeting signal).</text>
        <dbReference type="EC" id="3.4.19.12"/>
    </reaction>
</comment>
<dbReference type="InterPro" id="IPR001578">
    <property type="entry name" value="Peptidase_C12_UCH"/>
</dbReference>
<feature type="active site" description="Proton donor" evidence="7">
    <location>
        <position position="188"/>
    </location>
</feature>
<evidence type="ECO:0000259" key="9">
    <source>
        <dbReference type="PROSITE" id="PS52048"/>
    </source>
</evidence>
<organism evidence="10 11">
    <name type="scientific">Mycena rosella</name>
    <name type="common">Pink bonnet</name>
    <name type="synonym">Agaricus rosellus</name>
    <dbReference type="NCBI Taxonomy" id="1033263"/>
    <lineage>
        <taxon>Eukaryota</taxon>
        <taxon>Fungi</taxon>
        <taxon>Dikarya</taxon>
        <taxon>Basidiomycota</taxon>
        <taxon>Agaricomycotina</taxon>
        <taxon>Agaricomycetes</taxon>
        <taxon>Agaricomycetidae</taxon>
        <taxon>Agaricales</taxon>
        <taxon>Marasmiineae</taxon>
        <taxon>Mycenaceae</taxon>
        <taxon>Mycena</taxon>
    </lineage>
</organism>
<keyword evidence="6 7" id="KW-0788">Thiol protease</keyword>
<evidence type="ECO:0000313" key="11">
    <source>
        <dbReference type="Proteomes" id="UP001221757"/>
    </source>
</evidence>
<evidence type="ECO:0000256" key="3">
    <source>
        <dbReference type="ARBA" id="ARBA00022670"/>
    </source>
</evidence>
<evidence type="ECO:0000256" key="2">
    <source>
        <dbReference type="ARBA" id="ARBA00009326"/>
    </source>
</evidence>
<evidence type="ECO:0000256" key="6">
    <source>
        <dbReference type="ARBA" id="ARBA00022807"/>
    </source>
</evidence>
<feature type="site" description="Important for enzyme activity" evidence="7">
    <location>
        <position position="205"/>
    </location>
</feature>
<feature type="site" description="Transition state stabilizer" evidence="7">
    <location>
        <position position="106"/>
    </location>
</feature>
<comment type="similarity">
    <text evidence="2 7 8">Belongs to the peptidase C12 family.</text>
</comment>
<dbReference type="GO" id="GO:0006511">
    <property type="term" value="P:ubiquitin-dependent protein catabolic process"/>
    <property type="evidence" value="ECO:0007669"/>
    <property type="project" value="UniProtKB-UniRule"/>
</dbReference>
<gene>
    <name evidence="10" type="ORF">B0H17DRAFT_1045167</name>
</gene>
<keyword evidence="3 7" id="KW-0645">Protease</keyword>
<dbReference type="PROSITE" id="PS00140">
    <property type="entry name" value="UCH_1"/>
    <property type="match status" value="1"/>
</dbReference>
<dbReference type="EC" id="3.4.19.12" evidence="8"/>
<dbReference type="InterPro" id="IPR038765">
    <property type="entry name" value="Papain-like_cys_pep_sf"/>
</dbReference>
<feature type="active site" description="Nucleophile" evidence="7">
    <location>
        <position position="112"/>
    </location>
</feature>
<evidence type="ECO:0000256" key="1">
    <source>
        <dbReference type="ARBA" id="ARBA00000707"/>
    </source>
</evidence>
<dbReference type="GO" id="GO:0004843">
    <property type="term" value="F:cysteine-type deubiquitinase activity"/>
    <property type="evidence" value="ECO:0007669"/>
    <property type="project" value="UniProtKB-UniRule"/>
</dbReference>